<dbReference type="GO" id="GO:0006874">
    <property type="term" value="P:intracellular calcium ion homeostasis"/>
    <property type="evidence" value="ECO:0007669"/>
    <property type="project" value="TreeGrafter"/>
</dbReference>
<evidence type="ECO:0000256" key="1">
    <source>
        <dbReference type="ARBA" id="ARBA00004370"/>
    </source>
</evidence>
<keyword evidence="4 7" id="KW-1133">Transmembrane helix</keyword>
<dbReference type="RefSeq" id="XP_025365140.1">
    <property type="nucleotide sequence ID" value="XM_025505110.1"/>
</dbReference>
<sequence>MAPPHPPTQYTSHPQPPISNTNSNSKSNTNMDLRRGASINSWDQGTLHGNNIPLDTPPVETAPRRDWDKTHATSAAAAYNDPYTKEPYSHEADHLYTSGPFGPRHSPHQGSGSYESQQQPPQARGRPMAPYGGPGAFRPESRSGSPSPAGAERRGRSRSRDAYPPAPSRNQHHRQATAAQPPRSRRNSHDWGKLMKEAGYIYDPSKDGGSGQASGVGSERQVKGPLSWLRSVMHGSRILSWFIFIVPVLAVLWVPGIIALVSYNARPANNFANPKVFDTGIFWWSVFLSGAWMSWWICRAFSGLGPRLLQKMLGSVAVATELGVRKLLDYFIACEVYVALFLSTVAVWVLWLTIIWDHYQSPTKYTVGSTEVNPLASNGTTTATGSTNTSASNSNGTASTSELFVTISRFWFGLVLCTALLLVEKMAIQSVAYSFHQATYSDRLAASKFQVAVLSTLFQNSSASLSRRDTVLEAEGGKKSKTPRLSLIPFASASRLKGTAGVGRRFRNATQNTGTVLGNVAMELKEQKSVLSLNNPRYIVLSALESAKETRKLARRIFYSFSERDQEDPKGALVITLNALRHIFPDGSTAQAAFSIFDKDSNGSLTREELEASCLEIMRDRMGLVNSMHDVDSAVSSLDNLFMSVYILIAAVIIAAMLSTKFSTLVTSLGSVVLGLSWLFSASAAESFSAVIFLIGKHPYDTGDRVDIPGMGEAGADGHFEVVELGLLSTVFRSSEGKFVQVSNAQLSQKPITNHRRSGPIEEPFKLDLAYSTTFTQLEALRTRMVHWLETEGRDFRPGLNISISSLGDQSKLQVSTGIRYKSNWQDAGLKARRRNRWVCALRGFMAELDIFGPSGDPNAAPEVQRWAAVEPPPAPEKPSNKSSGTYGDGVEGSGPPEYKLMDSKQTDQPIGGEVSGMVTPGGFGAMTGGANTPARTESPTGMHDAAAFRRRGGPSPILPSHYQQQQQQQGGYGMGGK</sequence>
<proteinExistence type="predicted"/>
<feature type="transmembrane region" description="Helical" evidence="7">
    <location>
        <begin position="641"/>
        <end position="660"/>
    </location>
</feature>
<dbReference type="InterPro" id="IPR023408">
    <property type="entry name" value="MscS_beta-dom_sf"/>
</dbReference>
<evidence type="ECO:0000256" key="4">
    <source>
        <dbReference type="ARBA" id="ARBA00022989"/>
    </source>
</evidence>
<dbReference type="OrthoDB" id="544685at2759"/>
<keyword evidence="2 7" id="KW-0812">Transmembrane</keyword>
<evidence type="ECO:0000259" key="8">
    <source>
        <dbReference type="PROSITE" id="PS50222"/>
    </source>
</evidence>
<feature type="compositionally biased region" description="Polar residues" evidence="6">
    <location>
        <begin position="108"/>
        <end position="121"/>
    </location>
</feature>
<evidence type="ECO:0000313" key="10">
    <source>
        <dbReference type="Proteomes" id="UP000245884"/>
    </source>
</evidence>
<dbReference type="InterPro" id="IPR002048">
    <property type="entry name" value="EF_hand_dom"/>
</dbReference>
<reference evidence="9 10" key="1">
    <citation type="journal article" date="2018" name="Mol. Biol. Evol.">
        <title>Broad Genomic Sampling Reveals a Smut Pathogenic Ancestry of the Fungal Clade Ustilaginomycotina.</title>
        <authorList>
            <person name="Kijpornyongpan T."/>
            <person name="Mondo S.J."/>
            <person name="Barry K."/>
            <person name="Sandor L."/>
            <person name="Lee J."/>
            <person name="Lipzen A."/>
            <person name="Pangilinan J."/>
            <person name="LaButti K."/>
            <person name="Hainaut M."/>
            <person name="Henrissat B."/>
            <person name="Grigoriev I.V."/>
            <person name="Spatafora J.W."/>
            <person name="Aime M.C."/>
        </authorList>
    </citation>
    <scope>NUCLEOTIDE SEQUENCE [LARGE SCALE GENOMIC DNA]</scope>
    <source>
        <strain evidence="9 10">MCA 5214</strain>
    </source>
</reference>
<dbReference type="Proteomes" id="UP000245884">
    <property type="component" value="Unassembled WGS sequence"/>
</dbReference>
<dbReference type="PROSITE" id="PS00018">
    <property type="entry name" value="EF_HAND_1"/>
    <property type="match status" value="1"/>
</dbReference>
<feature type="compositionally biased region" description="Basic and acidic residues" evidence="6">
    <location>
        <begin position="83"/>
        <end position="94"/>
    </location>
</feature>
<evidence type="ECO:0000313" key="9">
    <source>
        <dbReference type="EMBL" id="PWN30528.1"/>
    </source>
</evidence>
<dbReference type="Gene3D" id="1.10.238.10">
    <property type="entry name" value="EF-hand"/>
    <property type="match status" value="1"/>
</dbReference>
<feature type="compositionally biased region" description="Polar residues" evidence="6">
    <location>
        <begin position="930"/>
        <end position="940"/>
    </location>
</feature>
<feature type="transmembrane region" description="Helical" evidence="7">
    <location>
        <begin position="330"/>
        <end position="356"/>
    </location>
</feature>
<dbReference type="Pfam" id="PF00924">
    <property type="entry name" value="MS_channel_2nd"/>
    <property type="match status" value="1"/>
</dbReference>
<feature type="region of interest" description="Disordered" evidence="6">
    <location>
        <begin position="378"/>
        <end position="397"/>
    </location>
</feature>
<feature type="compositionally biased region" description="Polar residues" evidence="6">
    <location>
        <begin position="38"/>
        <end position="49"/>
    </location>
</feature>
<protein>
    <recommendedName>
        <fullName evidence="8">EF-hand domain-containing protein</fullName>
    </recommendedName>
</protein>
<dbReference type="InterPro" id="IPR018247">
    <property type="entry name" value="EF_Hand_1_Ca_BS"/>
</dbReference>
<feature type="transmembrane region" description="Helical" evidence="7">
    <location>
        <begin position="238"/>
        <end position="261"/>
    </location>
</feature>
<dbReference type="PANTHER" id="PTHR31323">
    <property type="entry name" value="MECHANOSENSITIVE ION CHANNEL PROTEIN MSY2"/>
    <property type="match status" value="1"/>
</dbReference>
<dbReference type="EMBL" id="KZ819662">
    <property type="protein sequence ID" value="PWN30528.1"/>
    <property type="molecule type" value="Genomic_DNA"/>
</dbReference>
<dbReference type="InterPro" id="IPR006685">
    <property type="entry name" value="MscS_channel_2nd"/>
</dbReference>
<dbReference type="GO" id="GO:0016020">
    <property type="term" value="C:membrane"/>
    <property type="evidence" value="ECO:0007669"/>
    <property type="project" value="UniProtKB-SubCell"/>
</dbReference>
<evidence type="ECO:0000256" key="7">
    <source>
        <dbReference type="SAM" id="Phobius"/>
    </source>
</evidence>
<evidence type="ECO:0000256" key="5">
    <source>
        <dbReference type="ARBA" id="ARBA00023136"/>
    </source>
</evidence>
<dbReference type="PANTHER" id="PTHR31323:SF15">
    <property type="entry name" value="MECHANOSENSITIVE ION CHANNEL PROTEIN MSY1"/>
    <property type="match status" value="1"/>
</dbReference>
<dbReference type="GO" id="GO:0005262">
    <property type="term" value="F:calcium channel activity"/>
    <property type="evidence" value="ECO:0007669"/>
    <property type="project" value="TreeGrafter"/>
</dbReference>
<comment type="subcellular location">
    <subcellularLocation>
        <location evidence="1">Membrane</location>
    </subcellularLocation>
</comment>
<evidence type="ECO:0000256" key="6">
    <source>
        <dbReference type="SAM" id="MobiDB-lite"/>
    </source>
</evidence>
<evidence type="ECO:0000256" key="2">
    <source>
        <dbReference type="ARBA" id="ARBA00022692"/>
    </source>
</evidence>
<dbReference type="PROSITE" id="PS50222">
    <property type="entry name" value="EF_HAND_2"/>
    <property type="match status" value="1"/>
</dbReference>
<keyword evidence="5 7" id="KW-0472">Membrane</keyword>
<feature type="transmembrane region" description="Helical" evidence="7">
    <location>
        <begin position="281"/>
        <end position="302"/>
    </location>
</feature>
<dbReference type="GO" id="GO:0005509">
    <property type="term" value="F:calcium ion binding"/>
    <property type="evidence" value="ECO:0007669"/>
    <property type="project" value="InterPro"/>
</dbReference>
<feature type="transmembrane region" description="Helical" evidence="7">
    <location>
        <begin position="672"/>
        <end position="695"/>
    </location>
</feature>
<dbReference type="GeneID" id="37026933"/>
<dbReference type="SUPFAM" id="SSF50182">
    <property type="entry name" value="Sm-like ribonucleoproteins"/>
    <property type="match status" value="1"/>
</dbReference>
<dbReference type="Gene3D" id="2.30.30.60">
    <property type="match status" value="1"/>
</dbReference>
<feature type="region of interest" description="Disordered" evidence="6">
    <location>
        <begin position="1"/>
        <end position="189"/>
    </location>
</feature>
<dbReference type="InterPro" id="IPR011992">
    <property type="entry name" value="EF-hand-dom_pair"/>
</dbReference>
<dbReference type="InterPro" id="IPR010920">
    <property type="entry name" value="LSM_dom_sf"/>
</dbReference>
<keyword evidence="3" id="KW-0106">Calcium</keyword>
<feature type="domain" description="EF-hand" evidence="8">
    <location>
        <begin position="585"/>
        <end position="620"/>
    </location>
</feature>
<dbReference type="Pfam" id="PF25886">
    <property type="entry name" value="Msy1"/>
    <property type="match status" value="1"/>
</dbReference>
<organism evidence="9 10">
    <name type="scientific">Jaminaea rosea</name>
    <dbReference type="NCBI Taxonomy" id="1569628"/>
    <lineage>
        <taxon>Eukaryota</taxon>
        <taxon>Fungi</taxon>
        <taxon>Dikarya</taxon>
        <taxon>Basidiomycota</taxon>
        <taxon>Ustilaginomycotina</taxon>
        <taxon>Exobasidiomycetes</taxon>
        <taxon>Microstromatales</taxon>
        <taxon>Microstromatales incertae sedis</taxon>
        <taxon>Jaminaea</taxon>
    </lineage>
</organism>
<name>A0A316V0K7_9BASI</name>
<feature type="compositionally biased region" description="Basic and acidic residues" evidence="6">
    <location>
        <begin position="151"/>
        <end position="161"/>
    </location>
</feature>
<keyword evidence="10" id="KW-1185">Reference proteome</keyword>
<accession>A0A316V0K7</accession>
<feature type="compositionally biased region" description="Low complexity" evidence="6">
    <location>
        <begin position="19"/>
        <end position="30"/>
    </location>
</feature>
<gene>
    <name evidence="9" type="ORF">BDZ90DRAFT_229542</name>
</gene>
<dbReference type="AlphaFoldDB" id="A0A316V0K7"/>
<feature type="region of interest" description="Disordered" evidence="6">
    <location>
        <begin position="871"/>
        <end position="978"/>
    </location>
</feature>
<dbReference type="InterPro" id="IPR058650">
    <property type="entry name" value="Msy1/2-like"/>
</dbReference>
<feature type="transmembrane region" description="Helical" evidence="7">
    <location>
        <begin position="403"/>
        <end position="423"/>
    </location>
</feature>
<feature type="compositionally biased region" description="Basic and acidic residues" evidence="6">
    <location>
        <begin position="62"/>
        <end position="71"/>
    </location>
</feature>
<evidence type="ECO:0000256" key="3">
    <source>
        <dbReference type="ARBA" id="ARBA00022837"/>
    </source>
</evidence>
<dbReference type="SUPFAM" id="SSF47473">
    <property type="entry name" value="EF-hand"/>
    <property type="match status" value="1"/>
</dbReference>